<dbReference type="PANTHER" id="PTHR23053">
    <property type="entry name" value="DLEC1 DELETED IN LUNG AND ESOPHAGEAL CANCER 1"/>
    <property type="match status" value="1"/>
</dbReference>
<dbReference type="RefSeq" id="XP_019863905.1">
    <property type="nucleotide sequence ID" value="XM_020008346.1"/>
</dbReference>
<accession>A0AAN0K3N2</accession>
<organism evidence="1 2">
    <name type="scientific">Amphimedon queenslandica</name>
    <name type="common">Sponge</name>
    <dbReference type="NCBI Taxonomy" id="400682"/>
    <lineage>
        <taxon>Eukaryota</taxon>
        <taxon>Metazoa</taxon>
        <taxon>Porifera</taxon>
        <taxon>Demospongiae</taxon>
        <taxon>Heteroscleromorpha</taxon>
        <taxon>Haplosclerida</taxon>
        <taxon>Niphatidae</taxon>
        <taxon>Amphimedon</taxon>
    </lineage>
</organism>
<reference evidence="1" key="2">
    <citation type="submission" date="2024-06" db="UniProtKB">
        <authorList>
            <consortium name="EnsemblMetazoa"/>
        </authorList>
    </citation>
    <scope>IDENTIFICATION</scope>
</reference>
<keyword evidence="2" id="KW-1185">Reference proteome</keyword>
<evidence type="ECO:0000313" key="2">
    <source>
        <dbReference type="Proteomes" id="UP000007879"/>
    </source>
</evidence>
<dbReference type="GO" id="GO:1904158">
    <property type="term" value="P:axonemal central apparatus assembly"/>
    <property type="evidence" value="ECO:0007669"/>
    <property type="project" value="TreeGrafter"/>
</dbReference>
<dbReference type="InterPro" id="IPR033305">
    <property type="entry name" value="Hydin-like"/>
</dbReference>
<proteinExistence type="predicted"/>
<dbReference type="PANTHER" id="PTHR23053:SF0">
    <property type="entry name" value="HYDROCEPHALUS-INDUCING PROTEIN HOMOLOG"/>
    <property type="match status" value="1"/>
</dbReference>
<dbReference type="Proteomes" id="UP000007879">
    <property type="component" value="Unassembled WGS sequence"/>
</dbReference>
<evidence type="ECO:0000313" key="1">
    <source>
        <dbReference type="EnsemblMetazoa" id="XP_019863905.1"/>
    </source>
</evidence>
<dbReference type="KEGG" id="aqu:109593115"/>
<sequence>MEELLIQIDPCKGEIPPEQEQMIAVRYSPLEIGSILYKLHCKIQHLESSAKPLDLIVQGNSLVPYCHFDLAESDYLRTRRPTNVSDSAGCVTGRIDPCSKVIEFVAKGTGVRIIKSVHIH</sequence>
<dbReference type="InterPro" id="IPR013783">
    <property type="entry name" value="Ig-like_fold"/>
</dbReference>
<name>A0AAN0K3N2_AMPQE</name>
<dbReference type="Gene3D" id="2.60.40.10">
    <property type="entry name" value="Immunoglobulins"/>
    <property type="match status" value="1"/>
</dbReference>
<protein>
    <submittedName>
        <fullName evidence="1">Uncharacterized protein</fullName>
    </submittedName>
</protein>
<dbReference type="GeneID" id="109593115"/>
<reference evidence="2" key="1">
    <citation type="journal article" date="2010" name="Nature">
        <title>The Amphimedon queenslandica genome and the evolution of animal complexity.</title>
        <authorList>
            <person name="Srivastava M."/>
            <person name="Simakov O."/>
            <person name="Chapman J."/>
            <person name="Fahey B."/>
            <person name="Gauthier M.E."/>
            <person name="Mitros T."/>
            <person name="Richards G.S."/>
            <person name="Conaco C."/>
            <person name="Dacre M."/>
            <person name="Hellsten U."/>
            <person name="Larroux C."/>
            <person name="Putnam N.H."/>
            <person name="Stanke M."/>
            <person name="Adamska M."/>
            <person name="Darling A."/>
            <person name="Degnan S.M."/>
            <person name="Oakley T.H."/>
            <person name="Plachetzki D.C."/>
            <person name="Zhai Y."/>
            <person name="Adamski M."/>
            <person name="Calcino A."/>
            <person name="Cummins S.F."/>
            <person name="Goodstein D.M."/>
            <person name="Harris C."/>
            <person name="Jackson D.J."/>
            <person name="Leys S.P."/>
            <person name="Shu S."/>
            <person name="Woodcroft B.J."/>
            <person name="Vervoort M."/>
            <person name="Kosik K.S."/>
            <person name="Manning G."/>
            <person name="Degnan B.M."/>
            <person name="Rokhsar D.S."/>
        </authorList>
    </citation>
    <scope>NUCLEOTIDE SEQUENCE [LARGE SCALE GENOMIC DNA]</scope>
</reference>
<dbReference type="EnsemblMetazoa" id="XM_020008346.1">
    <property type="protein sequence ID" value="XP_019863905.1"/>
    <property type="gene ID" value="LOC109593115"/>
</dbReference>
<dbReference type="AlphaFoldDB" id="A0AAN0K3N2"/>
<dbReference type="GO" id="GO:0005930">
    <property type="term" value="C:axoneme"/>
    <property type="evidence" value="ECO:0007669"/>
    <property type="project" value="TreeGrafter"/>
</dbReference>
<dbReference type="GO" id="GO:0003341">
    <property type="term" value="P:cilium movement"/>
    <property type="evidence" value="ECO:0007669"/>
    <property type="project" value="TreeGrafter"/>
</dbReference>